<dbReference type="AlphaFoldDB" id="A0A9D1FCU6"/>
<evidence type="ECO:0000259" key="1">
    <source>
        <dbReference type="Pfam" id="PF01636"/>
    </source>
</evidence>
<comment type="caution">
    <text evidence="2">The sequence shown here is derived from an EMBL/GenBank/DDBJ whole genome shotgun (WGS) entry which is preliminary data.</text>
</comment>
<evidence type="ECO:0000313" key="2">
    <source>
        <dbReference type="EMBL" id="HIS66424.1"/>
    </source>
</evidence>
<evidence type="ECO:0000313" key="3">
    <source>
        <dbReference type="Proteomes" id="UP000824001"/>
    </source>
</evidence>
<dbReference type="EMBL" id="DVJK01000069">
    <property type="protein sequence ID" value="HIS66424.1"/>
    <property type="molecule type" value="Genomic_DNA"/>
</dbReference>
<dbReference type="Proteomes" id="UP000824001">
    <property type="component" value="Unassembled WGS sequence"/>
</dbReference>
<name>A0A9D1FCU6_9FIRM</name>
<dbReference type="SUPFAM" id="SSF56112">
    <property type="entry name" value="Protein kinase-like (PK-like)"/>
    <property type="match status" value="1"/>
</dbReference>
<feature type="domain" description="Aminoglycoside phosphotransferase" evidence="1">
    <location>
        <begin position="33"/>
        <end position="222"/>
    </location>
</feature>
<organism evidence="2 3">
    <name type="scientific">Candidatus Scatomorpha merdipullorum</name>
    <dbReference type="NCBI Taxonomy" id="2840927"/>
    <lineage>
        <taxon>Bacteria</taxon>
        <taxon>Bacillati</taxon>
        <taxon>Bacillota</taxon>
        <taxon>Clostridia</taxon>
        <taxon>Eubacteriales</taxon>
        <taxon>Candidatus Scatomorpha</taxon>
    </lineage>
</organism>
<sequence length="316" mass="35799">MPAAVYEILDITGFTELLPVERAYRSVSVEGCEAIGQGANGVVYRLDKDTAVKVYRNPDSLPDVRRERELARKAFVLGIPTAIPYDVVRVNGSYGSVFELLNSRSFSKLIAAEPENIDKYVGLYVELMRKMHSTHVAPGEMPDMKEFGRDCVSYCRERLAPELGAKLAALVEAIPDTGTMIHGDFHTNNIVMQNDEVLLLDMDTLSTGHPIFELAYMYMGFVGFGEENPEEAVSFLRMPYETSKLFWRKALRLYLGSGDEEYVRSVEERAMALAYARMLRRSLRRNAAESEAGRRSAALYERRLNELLPRLDRLDF</sequence>
<protein>
    <submittedName>
        <fullName evidence="2">Phosphotransferase</fullName>
    </submittedName>
</protein>
<reference evidence="2" key="2">
    <citation type="journal article" date="2021" name="PeerJ">
        <title>Extensive microbial diversity within the chicken gut microbiome revealed by metagenomics and culture.</title>
        <authorList>
            <person name="Gilroy R."/>
            <person name="Ravi A."/>
            <person name="Getino M."/>
            <person name="Pursley I."/>
            <person name="Horton D.L."/>
            <person name="Alikhan N.F."/>
            <person name="Baker D."/>
            <person name="Gharbi K."/>
            <person name="Hall N."/>
            <person name="Watson M."/>
            <person name="Adriaenssens E.M."/>
            <person name="Foster-Nyarko E."/>
            <person name="Jarju S."/>
            <person name="Secka A."/>
            <person name="Antonio M."/>
            <person name="Oren A."/>
            <person name="Chaudhuri R.R."/>
            <person name="La Ragione R."/>
            <person name="Hildebrand F."/>
            <person name="Pallen M.J."/>
        </authorList>
    </citation>
    <scope>NUCLEOTIDE SEQUENCE</scope>
    <source>
        <strain evidence="2">ChiHjej10B9-9673</strain>
    </source>
</reference>
<dbReference type="InterPro" id="IPR011009">
    <property type="entry name" value="Kinase-like_dom_sf"/>
</dbReference>
<accession>A0A9D1FCU6</accession>
<dbReference type="Pfam" id="PF01636">
    <property type="entry name" value="APH"/>
    <property type="match status" value="1"/>
</dbReference>
<proteinExistence type="predicted"/>
<reference evidence="2" key="1">
    <citation type="submission" date="2020-10" db="EMBL/GenBank/DDBJ databases">
        <authorList>
            <person name="Gilroy R."/>
        </authorList>
    </citation>
    <scope>NUCLEOTIDE SEQUENCE</scope>
    <source>
        <strain evidence="2">ChiHjej10B9-9673</strain>
    </source>
</reference>
<dbReference type="InterPro" id="IPR002575">
    <property type="entry name" value="Aminoglycoside_PTrfase"/>
</dbReference>
<gene>
    <name evidence="2" type="ORF">IAC18_02555</name>
</gene>
<dbReference type="Gene3D" id="3.90.1200.10">
    <property type="match status" value="1"/>
</dbReference>